<proteinExistence type="predicted"/>
<evidence type="ECO:0000313" key="3">
    <source>
        <dbReference type="Proteomes" id="UP001472677"/>
    </source>
</evidence>
<protein>
    <submittedName>
        <fullName evidence="2">Uncharacterized protein</fullName>
    </submittedName>
</protein>
<reference evidence="2 3" key="1">
    <citation type="journal article" date="2024" name="G3 (Bethesda)">
        <title>Genome assembly of Hibiscus sabdariffa L. provides insights into metabolisms of medicinal natural products.</title>
        <authorList>
            <person name="Kim T."/>
        </authorList>
    </citation>
    <scope>NUCLEOTIDE SEQUENCE [LARGE SCALE GENOMIC DNA]</scope>
    <source>
        <strain evidence="2">TK-2024</strain>
        <tissue evidence="2">Old leaves</tissue>
    </source>
</reference>
<feature type="compositionally biased region" description="Basic and acidic residues" evidence="1">
    <location>
        <begin position="106"/>
        <end position="115"/>
    </location>
</feature>
<comment type="caution">
    <text evidence="2">The sequence shown here is derived from an EMBL/GenBank/DDBJ whole genome shotgun (WGS) entry which is preliminary data.</text>
</comment>
<organism evidence="2 3">
    <name type="scientific">Hibiscus sabdariffa</name>
    <name type="common">roselle</name>
    <dbReference type="NCBI Taxonomy" id="183260"/>
    <lineage>
        <taxon>Eukaryota</taxon>
        <taxon>Viridiplantae</taxon>
        <taxon>Streptophyta</taxon>
        <taxon>Embryophyta</taxon>
        <taxon>Tracheophyta</taxon>
        <taxon>Spermatophyta</taxon>
        <taxon>Magnoliopsida</taxon>
        <taxon>eudicotyledons</taxon>
        <taxon>Gunneridae</taxon>
        <taxon>Pentapetalae</taxon>
        <taxon>rosids</taxon>
        <taxon>malvids</taxon>
        <taxon>Malvales</taxon>
        <taxon>Malvaceae</taxon>
        <taxon>Malvoideae</taxon>
        <taxon>Hibiscus</taxon>
    </lineage>
</organism>
<gene>
    <name evidence="2" type="ORF">V6N12_037348</name>
</gene>
<name>A0ABR2ASZ1_9ROSI</name>
<accession>A0ABR2ASZ1</accession>
<feature type="region of interest" description="Disordered" evidence="1">
    <location>
        <begin position="35"/>
        <end position="57"/>
    </location>
</feature>
<dbReference type="Proteomes" id="UP001472677">
    <property type="component" value="Unassembled WGS sequence"/>
</dbReference>
<feature type="compositionally biased region" description="Low complexity" evidence="1">
    <location>
        <begin position="35"/>
        <end position="51"/>
    </location>
</feature>
<evidence type="ECO:0000313" key="2">
    <source>
        <dbReference type="EMBL" id="KAK8497106.1"/>
    </source>
</evidence>
<evidence type="ECO:0000256" key="1">
    <source>
        <dbReference type="SAM" id="MobiDB-lite"/>
    </source>
</evidence>
<sequence length="115" mass="11714">MHTDDGMHSCFTGSRNVVGLVLNGVPNVTFTNEHQSSSVVAEAATSSSQSSPGQYHNGVDVVAPLTVDTSEPVVSVSESIVAGSFDSNGQVGDSPFPGGISGSDLQVEHVGEEVP</sequence>
<dbReference type="EMBL" id="JBBPBM010000330">
    <property type="protein sequence ID" value="KAK8497106.1"/>
    <property type="molecule type" value="Genomic_DNA"/>
</dbReference>
<feature type="region of interest" description="Disordered" evidence="1">
    <location>
        <begin position="84"/>
        <end position="115"/>
    </location>
</feature>
<keyword evidence="3" id="KW-1185">Reference proteome</keyword>